<keyword evidence="2" id="KW-1185">Reference proteome</keyword>
<organism evidence="1 2">
    <name type="scientific">Morus notabilis</name>
    <dbReference type="NCBI Taxonomy" id="981085"/>
    <lineage>
        <taxon>Eukaryota</taxon>
        <taxon>Viridiplantae</taxon>
        <taxon>Streptophyta</taxon>
        <taxon>Embryophyta</taxon>
        <taxon>Tracheophyta</taxon>
        <taxon>Spermatophyta</taxon>
        <taxon>Magnoliopsida</taxon>
        <taxon>eudicotyledons</taxon>
        <taxon>Gunneridae</taxon>
        <taxon>Pentapetalae</taxon>
        <taxon>rosids</taxon>
        <taxon>fabids</taxon>
        <taxon>Rosales</taxon>
        <taxon>Moraceae</taxon>
        <taxon>Moreae</taxon>
        <taxon>Morus</taxon>
    </lineage>
</organism>
<accession>W9R1P5</accession>
<dbReference type="InterPro" id="IPR027443">
    <property type="entry name" value="IPNS-like_sf"/>
</dbReference>
<dbReference type="AlphaFoldDB" id="W9R1P5"/>
<dbReference type="SUPFAM" id="SSF51197">
    <property type="entry name" value="Clavaminate synthase-like"/>
    <property type="match status" value="1"/>
</dbReference>
<name>W9R1P5_9ROSA</name>
<evidence type="ECO:0000313" key="2">
    <source>
        <dbReference type="Proteomes" id="UP000030645"/>
    </source>
</evidence>
<dbReference type="Gene3D" id="2.60.120.330">
    <property type="entry name" value="B-lactam Antibiotic, Isopenicillin N Synthase, Chain"/>
    <property type="match status" value="1"/>
</dbReference>
<dbReference type="STRING" id="981085.W9R1P5"/>
<proteinExistence type="predicted"/>
<dbReference type="Proteomes" id="UP000030645">
    <property type="component" value="Unassembled WGS sequence"/>
</dbReference>
<gene>
    <name evidence="1" type="ORF">L484_018924</name>
</gene>
<reference evidence="2" key="1">
    <citation type="submission" date="2013-01" db="EMBL/GenBank/DDBJ databases">
        <title>Draft Genome Sequence of a Mulberry Tree, Morus notabilis C.K. Schneid.</title>
        <authorList>
            <person name="He N."/>
            <person name="Zhao S."/>
        </authorList>
    </citation>
    <scope>NUCLEOTIDE SEQUENCE</scope>
</reference>
<sequence>MYLREENDIEGYGNDMVLSEQQKLDWTDRLYLAIYPEDQYKFQLWPEKPEAVTVW</sequence>
<evidence type="ECO:0000313" key="1">
    <source>
        <dbReference type="EMBL" id="EXB51694.1"/>
    </source>
</evidence>
<dbReference type="eggNOG" id="KOG0143">
    <property type="taxonomic scope" value="Eukaryota"/>
</dbReference>
<dbReference type="EMBL" id="KE344051">
    <property type="protein sequence ID" value="EXB51694.1"/>
    <property type="molecule type" value="Genomic_DNA"/>
</dbReference>
<protein>
    <submittedName>
        <fullName evidence="1">Uncharacterized protein</fullName>
    </submittedName>
</protein>